<dbReference type="Pfam" id="PF02566">
    <property type="entry name" value="OsmC"/>
    <property type="match status" value="1"/>
</dbReference>
<gene>
    <name evidence="2" type="primary">osmC</name>
    <name evidence="2" type="ORF">GCM10010979_02060</name>
</gene>
<protein>
    <submittedName>
        <fullName evidence="2">Peroxiredoxin</fullName>
    </submittedName>
</protein>
<evidence type="ECO:0000313" key="3">
    <source>
        <dbReference type="Proteomes" id="UP000606922"/>
    </source>
</evidence>
<name>A0A916SCA2_9MICO</name>
<dbReference type="Proteomes" id="UP000606922">
    <property type="component" value="Unassembled WGS sequence"/>
</dbReference>
<keyword evidence="3" id="KW-1185">Reference proteome</keyword>
<dbReference type="AlphaFoldDB" id="A0A916SCA2"/>
<evidence type="ECO:0000256" key="1">
    <source>
        <dbReference type="SAM" id="MobiDB-lite"/>
    </source>
</evidence>
<dbReference type="GO" id="GO:0004601">
    <property type="term" value="F:peroxidase activity"/>
    <property type="evidence" value="ECO:0007669"/>
    <property type="project" value="InterPro"/>
</dbReference>
<dbReference type="PANTHER" id="PTHR42830:SF1">
    <property type="entry name" value="OSMOTICALLY INDUCIBLE FAMILY PROTEIN"/>
    <property type="match status" value="1"/>
</dbReference>
<reference evidence="2" key="2">
    <citation type="submission" date="2020-09" db="EMBL/GenBank/DDBJ databases">
        <authorList>
            <person name="Sun Q."/>
            <person name="Zhou Y."/>
        </authorList>
    </citation>
    <scope>NUCLEOTIDE SEQUENCE</scope>
    <source>
        <strain evidence="2">CGMCC 1.12813</strain>
    </source>
</reference>
<dbReference type="Gene3D" id="3.30.300.20">
    <property type="match status" value="1"/>
</dbReference>
<accession>A0A916SCA2</accession>
<organism evidence="2 3">
    <name type="scientific">Conyzicola nivalis</name>
    <dbReference type="NCBI Taxonomy" id="1477021"/>
    <lineage>
        <taxon>Bacteria</taxon>
        <taxon>Bacillati</taxon>
        <taxon>Actinomycetota</taxon>
        <taxon>Actinomycetes</taxon>
        <taxon>Micrococcales</taxon>
        <taxon>Microbacteriaceae</taxon>
        <taxon>Conyzicola</taxon>
    </lineage>
</organism>
<dbReference type="InterPro" id="IPR003718">
    <property type="entry name" value="OsmC/Ohr_fam"/>
</dbReference>
<sequence>MKAIGKSSWQGSWKTGNGTISTDTPAVQGLAYSYETRFVEESGASPEELLAAAHASCFNQALANNFDMVGLQAEDISTSVAVDFGISDAGLPTIYGSHITVEARVPGIDAATFADRAQRAADGCTISRIMNCEITLEAKLLGPADGADAETVSA</sequence>
<reference evidence="2" key="1">
    <citation type="journal article" date="2014" name="Int. J. Syst. Evol. Microbiol.">
        <title>Complete genome sequence of Corynebacterium casei LMG S-19264T (=DSM 44701T), isolated from a smear-ripened cheese.</title>
        <authorList>
            <consortium name="US DOE Joint Genome Institute (JGI-PGF)"/>
            <person name="Walter F."/>
            <person name="Albersmeier A."/>
            <person name="Kalinowski J."/>
            <person name="Ruckert C."/>
        </authorList>
    </citation>
    <scope>NUCLEOTIDE SEQUENCE</scope>
    <source>
        <strain evidence="2">CGMCC 1.12813</strain>
    </source>
</reference>
<dbReference type="RefSeq" id="WP_188508857.1">
    <property type="nucleotide sequence ID" value="NZ_BMGB01000001.1"/>
</dbReference>
<feature type="compositionally biased region" description="Polar residues" evidence="1">
    <location>
        <begin position="7"/>
        <end position="20"/>
    </location>
</feature>
<dbReference type="NCBIfam" id="TIGR03562">
    <property type="entry name" value="osmo_induc_OsmC"/>
    <property type="match status" value="1"/>
</dbReference>
<evidence type="ECO:0000313" key="2">
    <source>
        <dbReference type="EMBL" id="GGA90983.1"/>
    </source>
</evidence>
<feature type="region of interest" description="Disordered" evidence="1">
    <location>
        <begin position="1"/>
        <end position="20"/>
    </location>
</feature>
<dbReference type="PANTHER" id="PTHR42830">
    <property type="entry name" value="OSMOTICALLY INDUCIBLE FAMILY PROTEIN"/>
    <property type="match status" value="1"/>
</dbReference>
<dbReference type="SUPFAM" id="SSF82784">
    <property type="entry name" value="OsmC-like"/>
    <property type="match status" value="1"/>
</dbReference>
<dbReference type="InterPro" id="IPR015946">
    <property type="entry name" value="KH_dom-like_a/b"/>
</dbReference>
<dbReference type="InterPro" id="IPR052707">
    <property type="entry name" value="OsmC_Ohr_Peroxiredoxin"/>
</dbReference>
<dbReference type="GO" id="GO:0006979">
    <property type="term" value="P:response to oxidative stress"/>
    <property type="evidence" value="ECO:0007669"/>
    <property type="project" value="InterPro"/>
</dbReference>
<proteinExistence type="predicted"/>
<dbReference type="EMBL" id="BMGB01000001">
    <property type="protein sequence ID" value="GGA90983.1"/>
    <property type="molecule type" value="Genomic_DNA"/>
</dbReference>
<dbReference type="InterPro" id="IPR036102">
    <property type="entry name" value="OsmC/Ohrsf"/>
</dbReference>
<dbReference type="InterPro" id="IPR019904">
    <property type="entry name" value="Peroxiredoxin_OsmC"/>
</dbReference>
<comment type="caution">
    <text evidence="2">The sequence shown here is derived from an EMBL/GenBank/DDBJ whole genome shotgun (WGS) entry which is preliminary data.</text>
</comment>